<dbReference type="AlphaFoldDB" id="A0AA88TSS9"/>
<dbReference type="Proteomes" id="UP001187343">
    <property type="component" value="Unassembled WGS sequence"/>
</dbReference>
<sequence length="324" mass="35571">MSFQRWLTAVICAVFISTGAGSGQDQAKAVGDTVSFRPTNINPPVTSIIWKHRSGSDVVKAIEWDKDDGFSTPNPRFKDITTLDEKTGEITITNLDFIHSGVYTIDINSKEQEQRFTLKIEMRVPKPKIDIERISNPDVVYLKCGYSGTIIWKNATEGILIGSKNHPIGELITVKNTKNPENFYTCTLKNDASEETSDPVYERDLFKESNVGQTVGIVFGVLVLLCVIAFILVYAVLKSVHDCVNETCTCIPKHFGSLNCLIKETEKEYNPAPTADKLEGGSPGRGEEMGVVSSIQDDTEGQQQNSAINGNKLEGGSTSPDQKS</sequence>
<evidence type="ECO:0000256" key="1">
    <source>
        <dbReference type="ARBA" id="ARBA00004370"/>
    </source>
</evidence>
<comment type="subcellular location">
    <subcellularLocation>
        <location evidence="1">Membrane</location>
    </subcellularLocation>
</comment>
<feature type="compositionally biased region" description="Polar residues" evidence="5">
    <location>
        <begin position="293"/>
        <end position="309"/>
    </location>
</feature>
<dbReference type="PANTHER" id="PTHR12080">
    <property type="entry name" value="SIGNALING LYMPHOCYTIC ACTIVATION MOLECULE"/>
    <property type="match status" value="1"/>
</dbReference>
<keyword evidence="4" id="KW-0325">Glycoprotein</keyword>
<dbReference type="Pfam" id="PF11465">
    <property type="entry name" value="Receptor_2B4"/>
    <property type="match status" value="1"/>
</dbReference>
<dbReference type="GO" id="GO:0016020">
    <property type="term" value="C:membrane"/>
    <property type="evidence" value="ECO:0007669"/>
    <property type="project" value="UniProtKB-SubCell"/>
</dbReference>
<protein>
    <recommendedName>
        <fullName evidence="8">Natural killer cell receptor 2B4 immunoglobulin domain-containing protein</fullName>
    </recommendedName>
</protein>
<dbReference type="InterPro" id="IPR024303">
    <property type="entry name" value="NK_rcpt_2B4_Ig_dom"/>
</dbReference>
<dbReference type="Gene3D" id="2.60.40.10">
    <property type="entry name" value="Immunoglobulins"/>
    <property type="match status" value="1"/>
</dbReference>
<feature type="chain" id="PRO_5041700144" description="Natural killer cell receptor 2B4 immunoglobulin domain-containing protein" evidence="7">
    <location>
        <begin position="23"/>
        <end position="324"/>
    </location>
</feature>
<name>A0AA88TSS9_9TELE</name>
<keyword evidence="6" id="KW-1133">Transmembrane helix</keyword>
<feature type="transmembrane region" description="Helical" evidence="6">
    <location>
        <begin position="215"/>
        <end position="237"/>
    </location>
</feature>
<dbReference type="EMBL" id="JAUYZG010000004">
    <property type="protein sequence ID" value="KAK2908490.1"/>
    <property type="molecule type" value="Genomic_DNA"/>
</dbReference>
<evidence type="ECO:0000313" key="9">
    <source>
        <dbReference type="EMBL" id="KAK2908490.1"/>
    </source>
</evidence>
<organism evidence="9 10">
    <name type="scientific">Cirrhinus molitorella</name>
    <name type="common">mud carp</name>
    <dbReference type="NCBI Taxonomy" id="172907"/>
    <lineage>
        <taxon>Eukaryota</taxon>
        <taxon>Metazoa</taxon>
        <taxon>Chordata</taxon>
        <taxon>Craniata</taxon>
        <taxon>Vertebrata</taxon>
        <taxon>Euteleostomi</taxon>
        <taxon>Actinopterygii</taxon>
        <taxon>Neopterygii</taxon>
        <taxon>Teleostei</taxon>
        <taxon>Ostariophysi</taxon>
        <taxon>Cypriniformes</taxon>
        <taxon>Cyprinidae</taxon>
        <taxon>Labeoninae</taxon>
        <taxon>Labeonini</taxon>
        <taxon>Cirrhinus</taxon>
    </lineage>
</organism>
<dbReference type="InterPro" id="IPR015631">
    <property type="entry name" value="CD2/SLAM_rcpt"/>
</dbReference>
<feature type="domain" description="Natural killer cell receptor 2B4 immunoglobulin" evidence="8">
    <location>
        <begin position="25"/>
        <end position="110"/>
    </location>
</feature>
<keyword evidence="3 6" id="KW-0472">Membrane</keyword>
<evidence type="ECO:0000313" key="10">
    <source>
        <dbReference type="Proteomes" id="UP001187343"/>
    </source>
</evidence>
<accession>A0AA88TSS9</accession>
<dbReference type="PANTHER" id="PTHR12080:SF48">
    <property type="entry name" value="IMMUNOGLOBULIN SUBTYPE DOMAIN-CONTAINING PROTEIN"/>
    <property type="match status" value="1"/>
</dbReference>
<keyword evidence="10" id="KW-1185">Reference proteome</keyword>
<proteinExistence type="predicted"/>
<reference evidence="9" key="1">
    <citation type="submission" date="2023-08" db="EMBL/GenBank/DDBJ databases">
        <title>Chromosome-level Genome Assembly of mud carp (Cirrhinus molitorella).</title>
        <authorList>
            <person name="Liu H."/>
        </authorList>
    </citation>
    <scope>NUCLEOTIDE SEQUENCE</scope>
    <source>
        <strain evidence="9">Prfri</strain>
        <tissue evidence="9">Muscle</tissue>
    </source>
</reference>
<keyword evidence="2 7" id="KW-0732">Signal</keyword>
<dbReference type="SUPFAM" id="SSF48726">
    <property type="entry name" value="Immunoglobulin"/>
    <property type="match status" value="1"/>
</dbReference>
<feature type="signal peptide" evidence="7">
    <location>
        <begin position="1"/>
        <end position="22"/>
    </location>
</feature>
<gene>
    <name evidence="9" type="ORF">Q8A67_004327</name>
</gene>
<dbReference type="InterPro" id="IPR013783">
    <property type="entry name" value="Ig-like_fold"/>
</dbReference>
<evidence type="ECO:0000256" key="5">
    <source>
        <dbReference type="SAM" id="MobiDB-lite"/>
    </source>
</evidence>
<evidence type="ECO:0000256" key="3">
    <source>
        <dbReference type="ARBA" id="ARBA00023136"/>
    </source>
</evidence>
<feature type="region of interest" description="Disordered" evidence="5">
    <location>
        <begin position="271"/>
        <end position="324"/>
    </location>
</feature>
<evidence type="ECO:0000256" key="4">
    <source>
        <dbReference type="ARBA" id="ARBA00023180"/>
    </source>
</evidence>
<evidence type="ECO:0000256" key="2">
    <source>
        <dbReference type="ARBA" id="ARBA00022729"/>
    </source>
</evidence>
<evidence type="ECO:0000259" key="8">
    <source>
        <dbReference type="Pfam" id="PF11465"/>
    </source>
</evidence>
<evidence type="ECO:0000256" key="7">
    <source>
        <dbReference type="SAM" id="SignalP"/>
    </source>
</evidence>
<dbReference type="InterPro" id="IPR036179">
    <property type="entry name" value="Ig-like_dom_sf"/>
</dbReference>
<evidence type="ECO:0000256" key="6">
    <source>
        <dbReference type="SAM" id="Phobius"/>
    </source>
</evidence>
<comment type="caution">
    <text evidence="9">The sequence shown here is derived from an EMBL/GenBank/DDBJ whole genome shotgun (WGS) entry which is preliminary data.</text>
</comment>
<keyword evidence="6" id="KW-0812">Transmembrane</keyword>